<organism evidence="3">
    <name type="scientific">uncultured Rubellimicrobium sp</name>
    <dbReference type="NCBI Taxonomy" id="543078"/>
    <lineage>
        <taxon>Bacteria</taxon>
        <taxon>Pseudomonadati</taxon>
        <taxon>Pseudomonadota</taxon>
        <taxon>Alphaproteobacteria</taxon>
        <taxon>Rhodobacterales</taxon>
        <taxon>Roseobacteraceae</taxon>
        <taxon>Rubellimicrobium</taxon>
        <taxon>environmental samples</taxon>
    </lineage>
</organism>
<dbReference type="SUPFAM" id="SSF52151">
    <property type="entry name" value="FabD/lysophospholipase-like"/>
    <property type="match status" value="1"/>
</dbReference>
<dbReference type="InterPro" id="IPR016035">
    <property type="entry name" value="Acyl_Trfase/lysoPLipase"/>
</dbReference>
<proteinExistence type="predicted"/>
<name>A0A6J4PQH3_9RHOB</name>
<dbReference type="InterPro" id="IPR002641">
    <property type="entry name" value="PNPLA_dom"/>
</dbReference>
<evidence type="ECO:0000256" key="1">
    <source>
        <dbReference type="ARBA" id="ARBA00023098"/>
    </source>
</evidence>
<dbReference type="EMBL" id="CADCUU010000341">
    <property type="protein sequence ID" value="CAA9422637.1"/>
    <property type="molecule type" value="Genomic_DNA"/>
</dbReference>
<dbReference type="Gene3D" id="3.40.1090.10">
    <property type="entry name" value="Cytosolic phospholipase A2 catalytic domain"/>
    <property type="match status" value="1"/>
</dbReference>
<accession>A0A6J4PQH3</accession>
<gene>
    <name evidence="3" type="ORF">AVDCRST_MAG15-2335</name>
</gene>
<evidence type="ECO:0000259" key="2">
    <source>
        <dbReference type="Pfam" id="PF01734"/>
    </source>
</evidence>
<dbReference type="GO" id="GO:0006629">
    <property type="term" value="P:lipid metabolic process"/>
    <property type="evidence" value="ECO:0007669"/>
    <property type="project" value="UniProtKB-KW"/>
</dbReference>
<keyword evidence="1" id="KW-0443">Lipid metabolism</keyword>
<dbReference type="AlphaFoldDB" id="A0A6J4PQH3"/>
<sequence length="210" mass="23117">MGALLDKLVDWDRLNDSPIHFSLLALDLERGEEVWWTNRTDRITRSHILAATALPPLLPPVEIDGRRLWDGGLSSNLPVSRAFADPPEHPVLVIASDLYAPDGATPGSLDGSATRAQDLAFARQAAKEIEGLRRERELSRRLDPALPPAILAHLALLPPAHQRVLKALDYSATALRERTTQGRADMEATLARLKAAPRNEALAIVRLPHR</sequence>
<feature type="domain" description="PNPLA" evidence="2">
    <location>
        <begin position="41"/>
        <end position="82"/>
    </location>
</feature>
<reference evidence="3" key="1">
    <citation type="submission" date="2020-02" db="EMBL/GenBank/DDBJ databases">
        <authorList>
            <person name="Meier V. D."/>
        </authorList>
    </citation>
    <scope>NUCLEOTIDE SEQUENCE</scope>
    <source>
        <strain evidence="3">AVDCRST_MAG15</strain>
    </source>
</reference>
<dbReference type="Pfam" id="PF01734">
    <property type="entry name" value="Patatin"/>
    <property type="match status" value="1"/>
</dbReference>
<protein>
    <recommendedName>
        <fullName evidence="2">PNPLA domain-containing protein</fullName>
    </recommendedName>
</protein>
<evidence type="ECO:0000313" key="3">
    <source>
        <dbReference type="EMBL" id="CAA9422637.1"/>
    </source>
</evidence>